<dbReference type="GO" id="GO:0005952">
    <property type="term" value="C:cAMP-dependent protein kinase complex"/>
    <property type="evidence" value="ECO:0007669"/>
    <property type="project" value="InterPro"/>
</dbReference>
<evidence type="ECO:0000256" key="1">
    <source>
        <dbReference type="SAM" id="MobiDB-lite"/>
    </source>
</evidence>
<evidence type="ECO:0000259" key="2">
    <source>
        <dbReference type="PROSITE" id="PS50042"/>
    </source>
</evidence>
<dbReference type="InterPro" id="IPR000595">
    <property type="entry name" value="cNMP-bd_dom"/>
</dbReference>
<dbReference type="PROSITE" id="PS50042">
    <property type="entry name" value="CNMP_BINDING_3"/>
    <property type="match status" value="3"/>
</dbReference>
<dbReference type="PANTHER" id="PTHR11635">
    <property type="entry name" value="CAMP-DEPENDENT PROTEIN KINASE REGULATORY CHAIN"/>
    <property type="match status" value="1"/>
</dbReference>
<dbReference type="GO" id="GO:0004862">
    <property type="term" value="F:cAMP-dependent protein kinase inhibitor activity"/>
    <property type="evidence" value="ECO:0007669"/>
    <property type="project" value="TreeGrafter"/>
</dbReference>
<evidence type="ECO:0000313" key="3">
    <source>
        <dbReference type="EMBL" id="CAD8637065.1"/>
    </source>
</evidence>
<feature type="domain" description="Cyclic nucleotide-binding" evidence="2">
    <location>
        <begin position="217"/>
        <end position="337"/>
    </location>
</feature>
<dbReference type="GO" id="GO:0030552">
    <property type="term" value="F:cAMP binding"/>
    <property type="evidence" value="ECO:0007669"/>
    <property type="project" value="TreeGrafter"/>
</dbReference>
<organism evidence="3">
    <name type="scientific">Cryptomonas curvata</name>
    <dbReference type="NCBI Taxonomy" id="233186"/>
    <lineage>
        <taxon>Eukaryota</taxon>
        <taxon>Cryptophyceae</taxon>
        <taxon>Cryptomonadales</taxon>
        <taxon>Cryptomonadaceae</taxon>
        <taxon>Cryptomonas</taxon>
    </lineage>
</organism>
<dbReference type="PANTHER" id="PTHR11635:SF152">
    <property type="entry name" value="CAMP-DEPENDENT PROTEIN KINASE TYPE I REGULATORY SUBUNIT-RELATED"/>
    <property type="match status" value="1"/>
</dbReference>
<feature type="domain" description="Cyclic nucleotide-binding" evidence="2">
    <location>
        <begin position="340"/>
        <end position="394"/>
    </location>
</feature>
<dbReference type="Pfam" id="PF00027">
    <property type="entry name" value="cNMP_binding"/>
    <property type="match status" value="2"/>
</dbReference>
<dbReference type="CDD" id="cd00038">
    <property type="entry name" value="CAP_ED"/>
    <property type="match status" value="3"/>
</dbReference>
<dbReference type="Gene3D" id="2.60.120.10">
    <property type="entry name" value="Jelly Rolls"/>
    <property type="match status" value="3"/>
</dbReference>
<dbReference type="SMART" id="SM00100">
    <property type="entry name" value="cNMP"/>
    <property type="match status" value="1"/>
</dbReference>
<dbReference type="CDD" id="cd22958">
    <property type="entry name" value="DD_DPY30_SDC1-like"/>
    <property type="match status" value="1"/>
</dbReference>
<accession>A0A7S0MBV6</accession>
<protein>
    <recommendedName>
        <fullName evidence="2">Cyclic nucleotide-binding domain-containing protein</fullName>
    </recommendedName>
</protein>
<dbReference type="PROSITE" id="PS00888">
    <property type="entry name" value="CNMP_BINDING_1"/>
    <property type="match status" value="2"/>
</dbReference>
<dbReference type="GO" id="GO:0034236">
    <property type="term" value="F:protein kinase A catalytic subunit binding"/>
    <property type="evidence" value="ECO:0007669"/>
    <property type="project" value="TreeGrafter"/>
</dbReference>
<dbReference type="Gene3D" id="1.20.890.10">
    <property type="entry name" value="cAMP-dependent protein kinase regulatory subunit, dimerization-anchoring domain"/>
    <property type="match status" value="1"/>
</dbReference>
<dbReference type="InterPro" id="IPR050503">
    <property type="entry name" value="cAMP-dep_PK_reg_su-like"/>
</dbReference>
<dbReference type="GO" id="GO:0005829">
    <property type="term" value="C:cytosol"/>
    <property type="evidence" value="ECO:0007669"/>
    <property type="project" value="TreeGrafter"/>
</dbReference>
<feature type="domain" description="Cyclic nucleotide-binding" evidence="2">
    <location>
        <begin position="62"/>
        <end position="127"/>
    </location>
</feature>
<sequence length="394" mass="43744">MSDSTIETKAKAAKAYLEKDVVPILTRALAKMCVEEPDDPYMWLAKYLVENHPTKPAHIQYNDSLVLTLQEGNFFGEIALLSGKPRQATVKASGVVSVLVIGRDAFDRLCGSLIDILQRNMTNYSNMELPEPVPEPEKDAEPQAAASAPTPPPQEAQQEPEPEARPEAPKASTKRARRRGSVFVEAVEIDSTWVAPSYPHSPEELGRIEGYVAKTILLSLLDVQAKKSVIGAFQKMTYTAGQDIITQGADGDYYYILDTGNADVWISKSGAAEIKVLEYSPGGAFGELALLHGEPRLATVRATQDCVCWALDRDTFRKIMMSTGRQDMNERTTFLSKVPVLQELTPFERFKIAEAMEVRNFRDSDVIVHEGAEGNEFFVIQKGSCKCYKRMLKF</sequence>
<feature type="region of interest" description="Disordered" evidence="1">
    <location>
        <begin position="127"/>
        <end position="179"/>
    </location>
</feature>
<dbReference type="PROSITE" id="PS00889">
    <property type="entry name" value="CNMP_BINDING_2"/>
    <property type="match status" value="1"/>
</dbReference>
<dbReference type="InterPro" id="IPR018488">
    <property type="entry name" value="cNMP-bd_CS"/>
</dbReference>
<dbReference type="InterPro" id="IPR007858">
    <property type="entry name" value="Dpy-30_motif"/>
</dbReference>
<dbReference type="AlphaFoldDB" id="A0A7S0MBV6"/>
<name>A0A7S0MBV6_9CRYP</name>
<dbReference type="Pfam" id="PF05186">
    <property type="entry name" value="Dpy-30"/>
    <property type="match status" value="1"/>
</dbReference>
<reference evidence="3" key="1">
    <citation type="submission" date="2021-01" db="EMBL/GenBank/DDBJ databases">
        <authorList>
            <person name="Corre E."/>
            <person name="Pelletier E."/>
            <person name="Niang G."/>
            <person name="Scheremetjew M."/>
            <person name="Finn R."/>
            <person name="Kale V."/>
            <person name="Holt S."/>
            <person name="Cochrane G."/>
            <person name="Meng A."/>
            <person name="Brown T."/>
            <person name="Cohen L."/>
        </authorList>
    </citation>
    <scope>NUCLEOTIDE SEQUENCE</scope>
    <source>
        <strain evidence="3">CCAP979/52</strain>
    </source>
</reference>
<dbReference type="InterPro" id="IPR018490">
    <property type="entry name" value="cNMP-bd_dom_sf"/>
</dbReference>
<dbReference type="SUPFAM" id="SSF51206">
    <property type="entry name" value="cAMP-binding domain-like"/>
    <property type="match status" value="3"/>
</dbReference>
<gene>
    <name evidence="3" type="ORF">CCUR1050_LOCUS14749</name>
</gene>
<dbReference type="PRINTS" id="PR00103">
    <property type="entry name" value="CAMPKINASE"/>
</dbReference>
<dbReference type="InterPro" id="IPR014710">
    <property type="entry name" value="RmlC-like_jellyroll"/>
</dbReference>
<proteinExistence type="predicted"/>
<dbReference type="EMBL" id="HBEZ01026646">
    <property type="protein sequence ID" value="CAD8637065.1"/>
    <property type="molecule type" value="Transcribed_RNA"/>
</dbReference>